<evidence type="ECO:0000313" key="5">
    <source>
        <dbReference type="Proteomes" id="UP000466445"/>
    </source>
</evidence>
<dbReference type="Pfam" id="PF00107">
    <property type="entry name" value="ADH_zinc_N"/>
    <property type="match status" value="1"/>
</dbReference>
<keyword evidence="5" id="KW-1185">Reference proteome</keyword>
<dbReference type="InterPro" id="IPR014189">
    <property type="entry name" value="Quinone_OxRdtase_PIG3"/>
</dbReference>
<dbReference type="SUPFAM" id="SSF51735">
    <property type="entry name" value="NAD(P)-binding Rossmann-fold domains"/>
    <property type="match status" value="1"/>
</dbReference>
<dbReference type="Proteomes" id="UP000466445">
    <property type="component" value="Chromosome"/>
</dbReference>
<evidence type="ECO:0000256" key="1">
    <source>
        <dbReference type="ARBA" id="ARBA00022857"/>
    </source>
</evidence>
<evidence type="ECO:0000256" key="2">
    <source>
        <dbReference type="ARBA" id="ARBA00023002"/>
    </source>
</evidence>
<dbReference type="InterPro" id="IPR013154">
    <property type="entry name" value="ADH-like_N"/>
</dbReference>
<dbReference type="AlphaFoldDB" id="A0A7I7SNU8"/>
<dbReference type="CDD" id="cd05276">
    <property type="entry name" value="p53_inducible_oxidoreductase"/>
    <property type="match status" value="1"/>
</dbReference>
<dbReference type="InterPro" id="IPR020843">
    <property type="entry name" value="ER"/>
</dbReference>
<dbReference type="EMBL" id="AP022595">
    <property type="protein sequence ID" value="BBY58200.1"/>
    <property type="molecule type" value="Genomic_DNA"/>
</dbReference>
<dbReference type="PANTHER" id="PTHR48106">
    <property type="entry name" value="QUINONE OXIDOREDUCTASE PIG3-RELATED"/>
    <property type="match status" value="1"/>
</dbReference>
<feature type="domain" description="Enoyl reductase (ER)" evidence="3">
    <location>
        <begin position="8"/>
        <end position="321"/>
    </location>
</feature>
<dbReference type="SUPFAM" id="SSF50129">
    <property type="entry name" value="GroES-like"/>
    <property type="match status" value="1"/>
</dbReference>
<dbReference type="GO" id="GO:0016651">
    <property type="term" value="F:oxidoreductase activity, acting on NAD(P)H"/>
    <property type="evidence" value="ECO:0007669"/>
    <property type="project" value="TreeGrafter"/>
</dbReference>
<dbReference type="InterPro" id="IPR013149">
    <property type="entry name" value="ADH-like_C"/>
</dbReference>
<keyword evidence="2" id="KW-0560">Oxidoreductase</keyword>
<dbReference type="RefSeq" id="WP_163695458.1">
    <property type="nucleotide sequence ID" value="NZ_AP022595.1"/>
</dbReference>
<sequence>MLAIVAESTDRLIWREIPDVSPAPGEVLIKVITAGVNRADLLQAAGHYPPPPGASDTLGLEVSGVIAAVGDGVSDWSVGQDVCALLAGGGYAQYVAVPARQVMPVPAGISVADAAALPEVACTVWSNLVMTAHLATGELLLIHGGASGIGTHAIQVATALNSRVAVTAGSLSKLDLCAELGAELLISYRDDDFVARVNKEAGGANVIFDIMGAAYLDRNLDALAPDGRLVIIGMQGGIKAELNIAKMVPKRLSVIATSLRGRPVDGGNGKGAIVDAVVDSVWPMIAGGRVRPIIGARFPITEAAEAHRVLAAGETFGKVLLTIGQ</sequence>
<organism evidence="4 5">
    <name type="scientific">Mycolicibacterium sarraceniae</name>
    <dbReference type="NCBI Taxonomy" id="1534348"/>
    <lineage>
        <taxon>Bacteria</taxon>
        <taxon>Bacillati</taxon>
        <taxon>Actinomycetota</taxon>
        <taxon>Actinomycetes</taxon>
        <taxon>Mycobacteriales</taxon>
        <taxon>Mycobacteriaceae</taxon>
        <taxon>Mycolicibacterium</taxon>
    </lineage>
</organism>
<dbReference type="InterPro" id="IPR036291">
    <property type="entry name" value="NAD(P)-bd_dom_sf"/>
</dbReference>
<dbReference type="PANTHER" id="PTHR48106:SF8">
    <property type="entry name" value="OS02G0805600 PROTEIN"/>
    <property type="match status" value="1"/>
</dbReference>
<evidence type="ECO:0000259" key="3">
    <source>
        <dbReference type="SMART" id="SM00829"/>
    </source>
</evidence>
<dbReference type="KEGG" id="msar:MSAR_13360"/>
<dbReference type="SMART" id="SM00829">
    <property type="entry name" value="PKS_ER"/>
    <property type="match status" value="1"/>
</dbReference>
<keyword evidence="1" id="KW-0521">NADP</keyword>
<accession>A0A7I7SNU8</accession>
<dbReference type="InterPro" id="IPR011032">
    <property type="entry name" value="GroES-like_sf"/>
</dbReference>
<reference evidence="4 5" key="1">
    <citation type="journal article" date="2019" name="Emerg. Microbes Infect.">
        <title>Comprehensive subspecies identification of 175 nontuberculous mycobacteria species based on 7547 genomic profiles.</title>
        <authorList>
            <person name="Matsumoto Y."/>
            <person name="Kinjo T."/>
            <person name="Motooka D."/>
            <person name="Nabeya D."/>
            <person name="Jung N."/>
            <person name="Uechi K."/>
            <person name="Horii T."/>
            <person name="Iida T."/>
            <person name="Fujita J."/>
            <person name="Nakamura S."/>
        </authorList>
    </citation>
    <scope>NUCLEOTIDE SEQUENCE [LARGE SCALE GENOMIC DNA]</scope>
    <source>
        <strain evidence="4 5">JCM 30395</strain>
    </source>
</reference>
<dbReference type="Gene3D" id="3.40.50.720">
    <property type="entry name" value="NAD(P)-binding Rossmann-like Domain"/>
    <property type="match status" value="1"/>
</dbReference>
<protein>
    <submittedName>
        <fullName evidence="4">Oxidoreductase</fullName>
    </submittedName>
</protein>
<dbReference type="NCBIfam" id="TIGR02824">
    <property type="entry name" value="quinone_pig3"/>
    <property type="match status" value="1"/>
</dbReference>
<dbReference type="GO" id="GO:0070402">
    <property type="term" value="F:NADPH binding"/>
    <property type="evidence" value="ECO:0007669"/>
    <property type="project" value="TreeGrafter"/>
</dbReference>
<proteinExistence type="predicted"/>
<evidence type="ECO:0000313" key="4">
    <source>
        <dbReference type="EMBL" id="BBY58200.1"/>
    </source>
</evidence>
<gene>
    <name evidence="4" type="ORF">MSAR_13360</name>
</gene>
<dbReference type="Gene3D" id="3.90.180.10">
    <property type="entry name" value="Medium-chain alcohol dehydrogenases, catalytic domain"/>
    <property type="match status" value="1"/>
</dbReference>
<dbReference type="Pfam" id="PF08240">
    <property type="entry name" value="ADH_N"/>
    <property type="match status" value="1"/>
</dbReference>
<name>A0A7I7SNU8_9MYCO</name>